<accession>A0ABQ7I329</accession>
<comment type="caution">
    <text evidence="2">The sequence shown here is derived from an EMBL/GenBank/DDBJ whole genome shotgun (WGS) entry which is preliminary data.</text>
</comment>
<keyword evidence="3" id="KW-1185">Reference proteome</keyword>
<dbReference type="PANTHER" id="PTHR21206">
    <property type="entry name" value="SLD5 PROTEIN"/>
    <property type="match status" value="1"/>
</dbReference>
<organism evidence="2 3">
    <name type="scientific">Astathelohania contejeani</name>
    <dbReference type="NCBI Taxonomy" id="164912"/>
    <lineage>
        <taxon>Eukaryota</taxon>
        <taxon>Fungi</taxon>
        <taxon>Fungi incertae sedis</taxon>
        <taxon>Microsporidia</taxon>
        <taxon>Astathelohaniidae</taxon>
        <taxon>Astathelohania</taxon>
    </lineage>
</organism>
<protein>
    <recommendedName>
        <fullName evidence="1">DNA replication complex GINS protein SLD5</fullName>
    </recommendedName>
</protein>
<keyword evidence="1" id="KW-0539">Nucleus</keyword>
<evidence type="ECO:0000313" key="2">
    <source>
        <dbReference type="EMBL" id="KAF7684809.1"/>
    </source>
</evidence>
<comment type="subcellular location">
    <subcellularLocation>
        <location evidence="1">Nucleus</location>
    </subcellularLocation>
</comment>
<dbReference type="PIRSF" id="PIRSF007764">
    <property type="entry name" value="Sld5"/>
    <property type="match status" value="1"/>
</dbReference>
<dbReference type="Gene3D" id="1.20.58.1030">
    <property type="match status" value="1"/>
</dbReference>
<sequence>MESSDLQRLIISYKNEKSTTRILPYIENTINNLSILIKKQTEYINSFKQYSLLKSIYEQELERVKYFLKEYLLTRIKKIENNLFIEREHLSSHELVYLDGLIELYKCRDIYIEPPSQLPTNEECVGFVVKKSIGEILIDGHPVNMEKGDFFVAAIDDVIHLLYNNDIELI</sequence>
<evidence type="ECO:0000313" key="3">
    <source>
        <dbReference type="Proteomes" id="UP001516464"/>
    </source>
</evidence>
<dbReference type="Proteomes" id="UP001516464">
    <property type="component" value="Unassembled WGS sequence"/>
</dbReference>
<comment type="similarity">
    <text evidence="1">Belongs to the GINS4/SLD5 family.</text>
</comment>
<dbReference type="EMBL" id="SBIQ01000001">
    <property type="protein sequence ID" value="KAF7684809.1"/>
    <property type="molecule type" value="Genomic_DNA"/>
</dbReference>
<dbReference type="InterPro" id="IPR036224">
    <property type="entry name" value="GINS_bundle-like_dom_sf"/>
</dbReference>
<gene>
    <name evidence="2" type="primary">sld5</name>
    <name evidence="2" type="ORF">TCON_0023</name>
</gene>
<name>A0ABQ7I329_9MICR</name>
<keyword evidence="1" id="KW-0235">DNA replication</keyword>
<dbReference type="InterPro" id="IPR008591">
    <property type="entry name" value="GINS_Sld5"/>
</dbReference>
<dbReference type="SUPFAM" id="SSF158573">
    <property type="entry name" value="GINS helical bundle-like"/>
    <property type="match status" value="1"/>
</dbReference>
<reference evidence="2 3" key="1">
    <citation type="submission" date="2019-01" db="EMBL/GenBank/DDBJ databases">
        <title>Genomes sequencing and comparative genomics of infectious freshwater microsporidia, Cucumispora dikerogammari and Thelohania contejeani.</title>
        <authorList>
            <person name="Cormier A."/>
            <person name="Giraud I."/>
            <person name="Wattier R."/>
            <person name="Teixeira M."/>
            <person name="Grandjean F."/>
            <person name="Rigaud T."/>
            <person name="Cordaux R."/>
        </authorList>
    </citation>
    <scope>NUCLEOTIDE SEQUENCE [LARGE SCALE GENOMIC DNA]</scope>
    <source>
        <strain evidence="2">T1</strain>
        <tissue evidence="2">Spores</tissue>
    </source>
</reference>
<proteinExistence type="inferred from homology"/>
<dbReference type="PANTHER" id="PTHR21206:SF0">
    <property type="entry name" value="DNA REPLICATION COMPLEX GINS PROTEIN SLD5"/>
    <property type="match status" value="1"/>
</dbReference>
<comment type="function">
    <text evidence="1">The GINS complex plays an essential role in the initiation of DNA replication.</text>
</comment>
<evidence type="ECO:0000256" key="1">
    <source>
        <dbReference type="PIRNR" id="PIRNR007764"/>
    </source>
</evidence>